<evidence type="ECO:0000313" key="3">
    <source>
        <dbReference type="Proteomes" id="UP000188145"/>
    </source>
</evidence>
<dbReference type="EMBL" id="CP019606">
    <property type="protein sequence ID" value="AQP48640.1"/>
    <property type="molecule type" value="Genomic_DNA"/>
</dbReference>
<feature type="domain" description="HTH marR-type" evidence="1">
    <location>
        <begin position="4"/>
        <end position="135"/>
    </location>
</feature>
<dbReference type="PROSITE" id="PS50995">
    <property type="entry name" value="HTH_MARR_2"/>
    <property type="match status" value="1"/>
</dbReference>
<dbReference type="Proteomes" id="UP000188145">
    <property type="component" value="Chromosome"/>
</dbReference>
<evidence type="ECO:0000313" key="2">
    <source>
        <dbReference type="EMBL" id="AQP48640.1"/>
    </source>
</evidence>
<keyword evidence="3" id="KW-1185">Reference proteome</keyword>
<dbReference type="InterPro" id="IPR039422">
    <property type="entry name" value="MarR/SlyA-like"/>
</dbReference>
<dbReference type="AlphaFoldDB" id="A0A1Q2CRI2"/>
<dbReference type="Gene3D" id="1.10.10.10">
    <property type="entry name" value="Winged helix-like DNA-binding domain superfamily/Winged helix DNA-binding domain"/>
    <property type="match status" value="1"/>
</dbReference>
<evidence type="ECO:0000259" key="1">
    <source>
        <dbReference type="PROSITE" id="PS50995"/>
    </source>
</evidence>
<sequence length="150" mass="16640">MHINQGLSEELFRLFTNIGHANHNSPIKPALTPIQYTLMLTIAARPRRGTDLVGVVGLDQSTISRRIAQLCDAGLAERIPDPDDGRAQLVRLTGAGVEMVEGERARRVRTVTDALDEWEDEERADLARLLAHLNETLEAQRGLATKEPRV</sequence>
<gene>
    <name evidence="2" type="ORF">BW730_15145</name>
</gene>
<dbReference type="InterPro" id="IPR036390">
    <property type="entry name" value="WH_DNA-bd_sf"/>
</dbReference>
<dbReference type="Pfam" id="PF12802">
    <property type="entry name" value="MarR_2"/>
    <property type="match status" value="1"/>
</dbReference>
<reference evidence="3" key="1">
    <citation type="submission" date="2017-02" db="EMBL/GenBank/DDBJ databases">
        <title>Tessaracoccus aquaemaris sp. nov., isolated from the intestine of a Korean rockfish, Sebastes schlegelii, in a marine aquaculture pond.</title>
        <authorList>
            <person name="Tak E.J."/>
            <person name="Bae J.-W."/>
        </authorList>
    </citation>
    <scope>NUCLEOTIDE SEQUENCE [LARGE SCALE GENOMIC DNA]</scope>
    <source>
        <strain evidence="3">NSG39</strain>
    </source>
</reference>
<dbReference type="PANTHER" id="PTHR33164:SF57">
    <property type="entry name" value="MARR-FAMILY TRANSCRIPTIONAL REGULATOR"/>
    <property type="match status" value="1"/>
</dbReference>
<dbReference type="OrthoDB" id="122135at2"/>
<dbReference type="GO" id="GO:0006950">
    <property type="term" value="P:response to stress"/>
    <property type="evidence" value="ECO:0007669"/>
    <property type="project" value="TreeGrafter"/>
</dbReference>
<dbReference type="SMART" id="SM00347">
    <property type="entry name" value="HTH_MARR"/>
    <property type="match status" value="1"/>
</dbReference>
<dbReference type="STRING" id="1332264.BW730_15145"/>
<dbReference type="GO" id="GO:0003700">
    <property type="term" value="F:DNA-binding transcription factor activity"/>
    <property type="evidence" value="ECO:0007669"/>
    <property type="project" value="InterPro"/>
</dbReference>
<dbReference type="PANTHER" id="PTHR33164">
    <property type="entry name" value="TRANSCRIPTIONAL REGULATOR, MARR FAMILY"/>
    <property type="match status" value="1"/>
</dbReference>
<name>A0A1Q2CRI2_9ACTN</name>
<dbReference type="KEGG" id="tes:BW730_15145"/>
<dbReference type="RefSeq" id="WP_077686984.1">
    <property type="nucleotide sequence ID" value="NZ_CP019606.1"/>
</dbReference>
<accession>A0A1Q2CRI2</accession>
<protein>
    <recommendedName>
        <fullName evidence="1">HTH marR-type domain-containing protein</fullName>
    </recommendedName>
</protein>
<dbReference type="InterPro" id="IPR000835">
    <property type="entry name" value="HTH_MarR-typ"/>
</dbReference>
<dbReference type="PRINTS" id="PR00598">
    <property type="entry name" value="HTHMARR"/>
</dbReference>
<proteinExistence type="predicted"/>
<dbReference type="SUPFAM" id="SSF46785">
    <property type="entry name" value="Winged helix' DNA-binding domain"/>
    <property type="match status" value="1"/>
</dbReference>
<dbReference type="InterPro" id="IPR036388">
    <property type="entry name" value="WH-like_DNA-bd_sf"/>
</dbReference>
<organism evidence="2 3">
    <name type="scientific">Tessaracoccus aquimaris</name>
    <dbReference type="NCBI Taxonomy" id="1332264"/>
    <lineage>
        <taxon>Bacteria</taxon>
        <taxon>Bacillati</taxon>
        <taxon>Actinomycetota</taxon>
        <taxon>Actinomycetes</taxon>
        <taxon>Propionibacteriales</taxon>
        <taxon>Propionibacteriaceae</taxon>
        <taxon>Tessaracoccus</taxon>
    </lineage>
</organism>